<reference evidence="3" key="1">
    <citation type="journal article" date="2021" name="PeerJ">
        <title>Extensive microbial diversity within the chicken gut microbiome revealed by metagenomics and culture.</title>
        <authorList>
            <person name="Gilroy R."/>
            <person name="Ravi A."/>
            <person name="Getino M."/>
            <person name="Pursley I."/>
            <person name="Horton D.L."/>
            <person name="Alikhan N.F."/>
            <person name="Baker D."/>
            <person name="Gharbi K."/>
            <person name="Hall N."/>
            <person name="Watson M."/>
            <person name="Adriaenssens E.M."/>
            <person name="Foster-Nyarko E."/>
            <person name="Jarju S."/>
            <person name="Secka A."/>
            <person name="Antonio M."/>
            <person name="Oren A."/>
            <person name="Chaudhuri R.R."/>
            <person name="La Ragione R."/>
            <person name="Hildebrand F."/>
            <person name="Pallen M.J."/>
        </authorList>
    </citation>
    <scope>NUCLEOTIDE SEQUENCE</scope>
    <source>
        <strain evidence="3">316</strain>
    </source>
</reference>
<protein>
    <submittedName>
        <fullName evidence="3">Uncharacterized protein</fullName>
    </submittedName>
</protein>
<dbReference type="AlphaFoldDB" id="A0A921DZD0"/>
<organism evidence="3 4">
    <name type="scientific">Methylorubrum populi</name>
    <dbReference type="NCBI Taxonomy" id="223967"/>
    <lineage>
        <taxon>Bacteria</taxon>
        <taxon>Pseudomonadati</taxon>
        <taxon>Pseudomonadota</taxon>
        <taxon>Alphaproteobacteria</taxon>
        <taxon>Hyphomicrobiales</taxon>
        <taxon>Methylobacteriaceae</taxon>
        <taxon>Methylorubrum</taxon>
    </lineage>
</organism>
<reference evidence="3" key="2">
    <citation type="submission" date="2021-09" db="EMBL/GenBank/DDBJ databases">
        <authorList>
            <person name="Gilroy R."/>
        </authorList>
    </citation>
    <scope>NUCLEOTIDE SEQUENCE</scope>
    <source>
        <strain evidence="3">316</strain>
    </source>
</reference>
<gene>
    <name evidence="3" type="ORF">K8W01_01165</name>
</gene>
<accession>A0A921DZD0</accession>
<feature type="region of interest" description="Disordered" evidence="1">
    <location>
        <begin position="95"/>
        <end position="117"/>
    </location>
</feature>
<feature type="chain" id="PRO_5036690188" evidence="2">
    <location>
        <begin position="26"/>
        <end position="117"/>
    </location>
</feature>
<feature type="signal peptide" evidence="2">
    <location>
        <begin position="1"/>
        <end position="25"/>
    </location>
</feature>
<evidence type="ECO:0000313" key="3">
    <source>
        <dbReference type="EMBL" id="HJE22257.1"/>
    </source>
</evidence>
<evidence type="ECO:0000256" key="1">
    <source>
        <dbReference type="SAM" id="MobiDB-lite"/>
    </source>
</evidence>
<comment type="caution">
    <text evidence="3">The sequence shown here is derived from an EMBL/GenBank/DDBJ whole genome shotgun (WGS) entry which is preliminary data.</text>
</comment>
<feature type="region of interest" description="Disordered" evidence="1">
    <location>
        <begin position="24"/>
        <end position="56"/>
    </location>
</feature>
<keyword evidence="2" id="KW-0732">Signal</keyword>
<sequence length="117" mass="12262">MAHSSAYARLLLAASLGLAAHAAAAQGLRDRPNGDRGPTVYEVDPESGRFVGPPISKEGQDLRAIGAVPVPTVMNGGGFGITGNDYFDNMLIATPQGPRRTSDSYRLAPAYKAPPLR</sequence>
<name>A0A921DZD0_9HYPH</name>
<evidence type="ECO:0000256" key="2">
    <source>
        <dbReference type="SAM" id="SignalP"/>
    </source>
</evidence>
<evidence type="ECO:0000313" key="4">
    <source>
        <dbReference type="Proteomes" id="UP000742631"/>
    </source>
</evidence>
<dbReference type="EMBL" id="DYYG01000005">
    <property type="protein sequence ID" value="HJE22257.1"/>
    <property type="molecule type" value="Genomic_DNA"/>
</dbReference>
<proteinExistence type="predicted"/>
<dbReference type="Proteomes" id="UP000742631">
    <property type="component" value="Unassembled WGS sequence"/>
</dbReference>